<dbReference type="Pfam" id="PF13601">
    <property type="entry name" value="HTH_34"/>
    <property type="match status" value="1"/>
</dbReference>
<feature type="domain" description="Winged helix DNA-binding" evidence="2">
    <location>
        <begin position="11"/>
        <end position="80"/>
    </location>
</feature>
<dbReference type="Proteomes" id="UP001238088">
    <property type="component" value="Unassembled WGS sequence"/>
</dbReference>
<dbReference type="SUPFAM" id="SSF46785">
    <property type="entry name" value="Winged helix' DNA-binding domain"/>
    <property type="match status" value="1"/>
</dbReference>
<sequence length="209" mass="24223">MEVQINSTKDKVLHLLKKESSMTVNDLRDRLKITHMAVRKHLTALENIGFVCSKESKQSIGRPIQIYFLTEKGEKFFPKNYEGISLEFLQDIKEMYGNSAVDALFKKREERLTVEYSERLADKTSEEKIAELVKIQNEKGYMADVDQVDEQTYELTEYNCPILTVASSYKTACHCETQMLKSVLDTDQVNRVNCKTEGNDHCKFQIQFK</sequence>
<name>A0ABU0AD31_9BACI</name>
<dbReference type="Gene3D" id="1.10.10.10">
    <property type="entry name" value="Winged helix-like DNA-binding domain superfamily/Winged helix DNA-binding domain"/>
    <property type="match status" value="1"/>
</dbReference>
<dbReference type="PANTHER" id="PTHR38600:SF2">
    <property type="entry name" value="SLL0088 PROTEIN"/>
    <property type="match status" value="1"/>
</dbReference>
<dbReference type="PANTHER" id="PTHR38600">
    <property type="entry name" value="TRANSCRIPTIONAL REGULATORY PROTEIN"/>
    <property type="match status" value="1"/>
</dbReference>
<organism evidence="3 4">
    <name type="scientific">Cytobacillus purgationiresistens</name>
    <dbReference type="NCBI Taxonomy" id="863449"/>
    <lineage>
        <taxon>Bacteria</taxon>
        <taxon>Bacillati</taxon>
        <taxon>Bacillota</taxon>
        <taxon>Bacilli</taxon>
        <taxon>Bacillales</taxon>
        <taxon>Bacillaceae</taxon>
        <taxon>Cytobacillus</taxon>
    </lineage>
</organism>
<evidence type="ECO:0000259" key="2">
    <source>
        <dbReference type="Pfam" id="PF13601"/>
    </source>
</evidence>
<evidence type="ECO:0000313" key="4">
    <source>
        <dbReference type="Proteomes" id="UP001238088"/>
    </source>
</evidence>
<evidence type="ECO:0000313" key="3">
    <source>
        <dbReference type="EMBL" id="MDQ0268338.1"/>
    </source>
</evidence>
<dbReference type="InterPro" id="IPR027395">
    <property type="entry name" value="WH_DNA-bd_dom"/>
</dbReference>
<dbReference type="InterPro" id="IPR011991">
    <property type="entry name" value="ArsR-like_HTH"/>
</dbReference>
<dbReference type="InterPro" id="IPR036388">
    <property type="entry name" value="WH-like_DNA-bd_sf"/>
</dbReference>
<dbReference type="InterPro" id="IPR036390">
    <property type="entry name" value="WH_DNA-bd_sf"/>
</dbReference>
<comment type="caution">
    <text evidence="3">The sequence shown here is derived from an EMBL/GenBank/DDBJ whole genome shotgun (WGS) entry which is preliminary data.</text>
</comment>
<dbReference type="EMBL" id="JAUSUB010000001">
    <property type="protein sequence ID" value="MDQ0268338.1"/>
    <property type="molecule type" value="Genomic_DNA"/>
</dbReference>
<evidence type="ECO:0000256" key="1">
    <source>
        <dbReference type="ARBA" id="ARBA00023125"/>
    </source>
</evidence>
<dbReference type="RefSeq" id="WP_307471010.1">
    <property type="nucleotide sequence ID" value="NZ_JAUSUB010000001.1"/>
</dbReference>
<proteinExistence type="predicted"/>
<accession>A0ABU0AD31</accession>
<gene>
    <name evidence="3" type="ORF">J2S17_000207</name>
</gene>
<protein>
    <submittedName>
        <fullName evidence="3">ArsR family transcriptional regulator</fullName>
    </submittedName>
</protein>
<keyword evidence="4" id="KW-1185">Reference proteome</keyword>
<dbReference type="CDD" id="cd00090">
    <property type="entry name" value="HTH_ARSR"/>
    <property type="match status" value="1"/>
</dbReference>
<keyword evidence="1" id="KW-0238">DNA-binding</keyword>
<reference evidence="3 4" key="1">
    <citation type="submission" date="2023-07" db="EMBL/GenBank/DDBJ databases">
        <title>Genomic Encyclopedia of Type Strains, Phase IV (KMG-IV): sequencing the most valuable type-strain genomes for metagenomic binning, comparative biology and taxonomic classification.</title>
        <authorList>
            <person name="Goeker M."/>
        </authorList>
    </citation>
    <scope>NUCLEOTIDE SEQUENCE [LARGE SCALE GENOMIC DNA]</scope>
    <source>
        <strain evidence="3 4">DSM 23494</strain>
    </source>
</reference>